<name>A0ABS7AAR8_9PROT</name>
<dbReference type="InterPro" id="IPR010430">
    <property type="entry name" value="DUF1028"/>
</dbReference>
<dbReference type="SUPFAM" id="SSF56235">
    <property type="entry name" value="N-terminal nucleophile aminohydrolases (Ntn hydrolases)"/>
    <property type="match status" value="1"/>
</dbReference>
<dbReference type="Gene3D" id="3.60.20.10">
    <property type="entry name" value="Glutamine Phosphoribosylpyrophosphate, subunit 1, domain 1"/>
    <property type="match status" value="1"/>
</dbReference>
<protein>
    <submittedName>
        <fullName evidence="1">DUF1028 domain-containing protein</fullName>
    </submittedName>
</protein>
<organism evidence="1 2">
    <name type="scientific">Roseomonas alba</name>
    <dbReference type="NCBI Taxonomy" id="2846776"/>
    <lineage>
        <taxon>Bacteria</taxon>
        <taxon>Pseudomonadati</taxon>
        <taxon>Pseudomonadota</taxon>
        <taxon>Alphaproteobacteria</taxon>
        <taxon>Acetobacterales</taxon>
        <taxon>Roseomonadaceae</taxon>
        <taxon>Roseomonas</taxon>
    </lineage>
</organism>
<dbReference type="PANTHER" id="PTHR39328:SF1">
    <property type="entry name" value="BLL2871 PROTEIN"/>
    <property type="match status" value="1"/>
</dbReference>
<proteinExistence type="predicted"/>
<dbReference type="RefSeq" id="WP_219764005.1">
    <property type="nucleotide sequence ID" value="NZ_JAHYBZ010000005.1"/>
</dbReference>
<dbReference type="EMBL" id="JAHYBZ010000005">
    <property type="protein sequence ID" value="MBW6399400.1"/>
    <property type="molecule type" value="Genomic_DNA"/>
</dbReference>
<dbReference type="PANTHER" id="PTHR39328">
    <property type="entry name" value="BLL2871 PROTEIN"/>
    <property type="match status" value="1"/>
</dbReference>
<keyword evidence="2" id="KW-1185">Reference proteome</keyword>
<comment type="caution">
    <text evidence="1">The sequence shown here is derived from an EMBL/GenBank/DDBJ whole genome shotgun (WGS) entry which is preliminary data.</text>
</comment>
<gene>
    <name evidence="1" type="ORF">KPL78_16200</name>
</gene>
<evidence type="ECO:0000313" key="1">
    <source>
        <dbReference type="EMBL" id="MBW6399400.1"/>
    </source>
</evidence>
<evidence type="ECO:0000313" key="2">
    <source>
        <dbReference type="Proteomes" id="UP001196565"/>
    </source>
</evidence>
<dbReference type="Pfam" id="PF06267">
    <property type="entry name" value="DUF1028"/>
    <property type="match status" value="1"/>
</dbReference>
<accession>A0ABS7AAR8</accession>
<dbReference type="InterPro" id="IPR029055">
    <property type="entry name" value="Ntn_hydrolases_N"/>
</dbReference>
<sequence>MTYSLIARCPVSGAFGAVVTSSSVATAARCIRTDAMGAVATQNFSDPALGPLGIRLLREGLGAAAVLRLLLDSTTAPEHRQVAVVDRRGALAWHVGEVSMPVAAFATGPGCVAMGNLLANDRVPTAMVDAFVASEGEALAERLMRALEAGLDTGGEFDDEHGAGLLVSETHDWPVVDLRVDWDDAPIAALRALWTRYAPQQAAYVARFLDPRQAPTF</sequence>
<reference evidence="1 2" key="1">
    <citation type="submission" date="2021-07" db="EMBL/GenBank/DDBJ databases">
        <authorList>
            <person name="So Y."/>
        </authorList>
    </citation>
    <scope>NUCLEOTIDE SEQUENCE [LARGE SCALE GENOMIC DNA]</scope>
    <source>
        <strain evidence="1 2">HJA6</strain>
    </source>
</reference>
<dbReference type="Proteomes" id="UP001196565">
    <property type="component" value="Unassembled WGS sequence"/>
</dbReference>